<dbReference type="OrthoDB" id="4097053at2759"/>
<dbReference type="Proteomes" id="UP000094801">
    <property type="component" value="Unassembled WGS sequence"/>
</dbReference>
<evidence type="ECO:0000256" key="2">
    <source>
        <dbReference type="ARBA" id="ARBA00022989"/>
    </source>
</evidence>
<evidence type="ECO:0008006" key="8">
    <source>
        <dbReference type="Google" id="ProtNLM"/>
    </source>
</evidence>
<sequence length="272" mass="30052">MSEISAAEKRRILREKRAAKLATNSSDRLGKITGSVGSHLPTKSSLGDSSPDQTATTPSTTSASSSSSSSASETATATASRKKSNRISQSFQDRDPETSDINTLISNDAQQISSEDDVMSKLLENLMKNGHDHIDPQQQQQGGGNGLLPDDFMKTMSSLLQQGENGGFGGNIPEEQEIDHEANDYQQKLKQYNTYENKRAKLIFIIIRFILIIRIVYNNLIGDEFAKPSFNKTNWKATGNSFWISFIFYEILFSLIYFIGSNYIGGLKDDLG</sequence>
<feature type="region of interest" description="Disordered" evidence="4">
    <location>
        <begin position="16"/>
        <end position="113"/>
    </location>
</feature>
<evidence type="ECO:0000313" key="6">
    <source>
        <dbReference type="EMBL" id="ODV83108.1"/>
    </source>
</evidence>
<feature type="compositionally biased region" description="Polar residues" evidence="4">
    <location>
        <begin position="41"/>
        <end position="53"/>
    </location>
</feature>
<proteinExistence type="predicted"/>
<evidence type="ECO:0000256" key="1">
    <source>
        <dbReference type="ARBA" id="ARBA00022692"/>
    </source>
</evidence>
<evidence type="ECO:0000256" key="4">
    <source>
        <dbReference type="SAM" id="MobiDB-lite"/>
    </source>
</evidence>
<feature type="transmembrane region" description="Helical" evidence="5">
    <location>
        <begin position="241"/>
        <end position="259"/>
    </location>
</feature>
<dbReference type="GO" id="GO:0006890">
    <property type="term" value="P:retrograde vesicle-mediated transport, Golgi to endoplasmic reticulum"/>
    <property type="evidence" value="ECO:0007669"/>
    <property type="project" value="TreeGrafter"/>
</dbReference>
<dbReference type="PANTHER" id="PTHR28263:SF1">
    <property type="entry name" value="GOLGI TO ER TRAFFIC PROTEIN 2"/>
    <property type="match status" value="1"/>
</dbReference>
<reference evidence="7" key="1">
    <citation type="submission" date="2016-04" db="EMBL/GenBank/DDBJ databases">
        <title>Comparative genomics of biotechnologically important yeasts.</title>
        <authorList>
            <consortium name="DOE Joint Genome Institute"/>
            <person name="Riley R."/>
            <person name="Haridas S."/>
            <person name="Wolfe K.H."/>
            <person name="Lopes M.R."/>
            <person name="Hittinger C.T."/>
            <person name="Goker M."/>
            <person name="Salamov A."/>
            <person name="Wisecaver J."/>
            <person name="Long T.M."/>
            <person name="Aerts A.L."/>
            <person name="Barry K."/>
            <person name="Choi C."/>
            <person name="Clum A."/>
            <person name="Coughlan A.Y."/>
            <person name="Deshpande S."/>
            <person name="Douglass A.P."/>
            <person name="Hanson S.J."/>
            <person name="Klenk H.-P."/>
            <person name="Labutti K."/>
            <person name="Lapidus A."/>
            <person name="Lindquist E."/>
            <person name="Lipzen A."/>
            <person name="Meier-Kolthoff J.P."/>
            <person name="Ohm R.A."/>
            <person name="Otillar R.P."/>
            <person name="Pangilinan J."/>
            <person name="Peng Y."/>
            <person name="Rokas A."/>
            <person name="Rosa C.A."/>
            <person name="Scheuner C."/>
            <person name="Sibirny A.A."/>
            <person name="Slot J.C."/>
            <person name="Stielow J.B."/>
            <person name="Sun H."/>
            <person name="Kurtzman C.P."/>
            <person name="Blackwell M."/>
            <person name="Grigoriev I.V."/>
            <person name="Jeffries T.W."/>
        </authorList>
    </citation>
    <scope>NUCLEOTIDE SEQUENCE [LARGE SCALE GENOMIC DNA]</scope>
    <source>
        <strain evidence="7">NRRL YB-2248</strain>
    </source>
</reference>
<accession>A0A1E4SUE1</accession>
<evidence type="ECO:0000256" key="3">
    <source>
        <dbReference type="ARBA" id="ARBA00023136"/>
    </source>
</evidence>
<feature type="compositionally biased region" description="Low complexity" evidence="4">
    <location>
        <begin position="54"/>
        <end position="79"/>
    </location>
</feature>
<feature type="compositionally biased region" description="Polar residues" evidence="4">
    <location>
        <begin position="99"/>
        <end position="113"/>
    </location>
</feature>
<dbReference type="STRING" id="983967.A0A1E4SUE1"/>
<protein>
    <recommendedName>
        <fullName evidence="8">Golgi to ER traffic protein 2</fullName>
    </recommendedName>
</protein>
<keyword evidence="3 5" id="KW-0472">Membrane</keyword>
<evidence type="ECO:0000256" key="5">
    <source>
        <dbReference type="SAM" id="Phobius"/>
    </source>
</evidence>
<dbReference type="AlphaFoldDB" id="A0A1E4SUE1"/>
<organism evidence="6 7">
    <name type="scientific">[Candida] arabinofermentans NRRL YB-2248</name>
    <dbReference type="NCBI Taxonomy" id="983967"/>
    <lineage>
        <taxon>Eukaryota</taxon>
        <taxon>Fungi</taxon>
        <taxon>Dikarya</taxon>
        <taxon>Ascomycota</taxon>
        <taxon>Saccharomycotina</taxon>
        <taxon>Pichiomycetes</taxon>
        <taxon>Pichiales</taxon>
        <taxon>Pichiaceae</taxon>
        <taxon>Ogataea</taxon>
        <taxon>Ogataea/Candida clade</taxon>
    </lineage>
</organism>
<dbReference type="PANTHER" id="PTHR28263">
    <property type="entry name" value="GOLGI TO ER TRAFFIC PROTEIN 2"/>
    <property type="match status" value="1"/>
</dbReference>
<keyword evidence="7" id="KW-1185">Reference proteome</keyword>
<gene>
    <name evidence="6" type="ORF">CANARDRAFT_9959</name>
</gene>
<keyword evidence="2 5" id="KW-1133">Transmembrane helix</keyword>
<feature type="transmembrane region" description="Helical" evidence="5">
    <location>
        <begin position="202"/>
        <end position="221"/>
    </location>
</feature>
<evidence type="ECO:0000313" key="7">
    <source>
        <dbReference type="Proteomes" id="UP000094801"/>
    </source>
</evidence>
<dbReference type="Pfam" id="PF08690">
    <property type="entry name" value="GET2"/>
    <property type="match status" value="1"/>
</dbReference>
<keyword evidence="1 5" id="KW-0812">Transmembrane</keyword>
<dbReference type="EMBL" id="KV453868">
    <property type="protein sequence ID" value="ODV83108.1"/>
    <property type="molecule type" value="Genomic_DNA"/>
</dbReference>
<name>A0A1E4SUE1_9ASCO</name>
<dbReference type="InterPro" id="IPR028143">
    <property type="entry name" value="Get2/sif1"/>
</dbReference>